<accession>A0ABD3HWL7</accession>
<feature type="region of interest" description="Disordered" evidence="1">
    <location>
        <begin position="89"/>
        <end position="266"/>
    </location>
</feature>
<keyword evidence="3" id="KW-1185">Reference proteome</keyword>
<dbReference type="EMBL" id="JBJQOH010000002">
    <property type="protein sequence ID" value="KAL3695341.1"/>
    <property type="molecule type" value="Genomic_DNA"/>
</dbReference>
<proteinExistence type="predicted"/>
<evidence type="ECO:0000256" key="1">
    <source>
        <dbReference type="SAM" id="MobiDB-lite"/>
    </source>
</evidence>
<dbReference type="Proteomes" id="UP001633002">
    <property type="component" value="Unassembled WGS sequence"/>
</dbReference>
<feature type="compositionally biased region" description="Low complexity" evidence="1">
    <location>
        <begin position="116"/>
        <end position="129"/>
    </location>
</feature>
<feature type="compositionally biased region" description="Acidic residues" evidence="1">
    <location>
        <begin position="189"/>
        <end position="219"/>
    </location>
</feature>
<organism evidence="2 3">
    <name type="scientific">Riccia sorocarpa</name>
    <dbReference type="NCBI Taxonomy" id="122646"/>
    <lineage>
        <taxon>Eukaryota</taxon>
        <taxon>Viridiplantae</taxon>
        <taxon>Streptophyta</taxon>
        <taxon>Embryophyta</taxon>
        <taxon>Marchantiophyta</taxon>
        <taxon>Marchantiopsida</taxon>
        <taxon>Marchantiidae</taxon>
        <taxon>Marchantiales</taxon>
        <taxon>Ricciaceae</taxon>
        <taxon>Riccia</taxon>
    </lineage>
</organism>
<gene>
    <name evidence="2" type="ORF">R1sor_009417</name>
</gene>
<protein>
    <submittedName>
        <fullName evidence="2">Uncharacterized protein</fullName>
    </submittedName>
</protein>
<feature type="compositionally biased region" description="Polar residues" evidence="1">
    <location>
        <begin position="220"/>
        <end position="229"/>
    </location>
</feature>
<reference evidence="2 3" key="1">
    <citation type="submission" date="2024-09" db="EMBL/GenBank/DDBJ databases">
        <title>Chromosome-scale assembly of Riccia sorocarpa.</title>
        <authorList>
            <person name="Paukszto L."/>
        </authorList>
    </citation>
    <scope>NUCLEOTIDE SEQUENCE [LARGE SCALE GENOMIC DNA]</scope>
    <source>
        <strain evidence="2">LP-2024</strain>
        <tissue evidence="2">Aerial parts of the thallus</tissue>
    </source>
</reference>
<comment type="caution">
    <text evidence="2">The sequence shown here is derived from an EMBL/GenBank/DDBJ whole genome shotgun (WGS) entry which is preliminary data.</text>
</comment>
<evidence type="ECO:0000313" key="3">
    <source>
        <dbReference type="Proteomes" id="UP001633002"/>
    </source>
</evidence>
<feature type="compositionally biased region" description="Polar residues" evidence="1">
    <location>
        <begin position="256"/>
        <end position="266"/>
    </location>
</feature>
<sequence length="266" mass="29525">MEITPTRVQVIEWAEVRLKQHLGLDIIQIRALSRKHFLISLASEEQKMTALSAKDPFYMFRKMVFLSPWSHDFNPTKIYANILPAEEQEKGAAENVPEDQDKGKEAAGGSSKRNNAAESAPSSGSSGKTGKLDKEGFQLVSRKKNRRGQIKITILDKGGQNKPSLSSHLKFKDPNSRAYRRASGIFSDESNENGSSEDFEEDLEAASDGEDSMEEDTETQDTGNNNSANPMMEGNISDIASQDIPTLSQLHRDMKNQTSEVQVEES</sequence>
<feature type="compositionally biased region" description="Polar residues" evidence="1">
    <location>
        <begin position="238"/>
        <end position="249"/>
    </location>
</feature>
<evidence type="ECO:0000313" key="2">
    <source>
        <dbReference type="EMBL" id="KAL3695341.1"/>
    </source>
</evidence>
<dbReference type="AlphaFoldDB" id="A0ABD3HWL7"/>
<name>A0ABD3HWL7_9MARC</name>